<dbReference type="Proteomes" id="UP000242642">
    <property type="component" value="Unassembled WGS sequence"/>
</dbReference>
<keyword evidence="4" id="KW-1185">Reference proteome</keyword>
<name>A0A1H9Y3B1_9GAMM</name>
<dbReference type="InterPro" id="IPR035905">
    <property type="entry name" value="Barstar-like_sf"/>
</dbReference>
<dbReference type="Pfam" id="PF01337">
    <property type="entry name" value="Barstar"/>
    <property type="match status" value="1"/>
</dbReference>
<dbReference type="SUPFAM" id="SSF52038">
    <property type="entry name" value="Barstar-related"/>
    <property type="match status" value="1"/>
</dbReference>
<dbReference type="InterPro" id="IPR000468">
    <property type="entry name" value="Barstar"/>
</dbReference>
<dbReference type="EMBL" id="FOHV01000001">
    <property type="protein sequence ID" value="SES62829.1"/>
    <property type="molecule type" value="Genomic_DNA"/>
</dbReference>
<evidence type="ECO:0000313" key="3">
    <source>
        <dbReference type="EMBL" id="SES62829.1"/>
    </source>
</evidence>
<evidence type="ECO:0000256" key="1">
    <source>
        <dbReference type="ARBA" id="ARBA00006845"/>
    </source>
</evidence>
<proteinExistence type="inferred from homology"/>
<dbReference type="OrthoDB" id="6446737at2"/>
<organism evidence="3 4">
    <name type="scientific">Thorsellia anophelis DSM 18579</name>
    <dbReference type="NCBI Taxonomy" id="1123402"/>
    <lineage>
        <taxon>Bacteria</taxon>
        <taxon>Pseudomonadati</taxon>
        <taxon>Pseudomonadota</taxon>
        <taxon>Gammaproteobacteria</taxon>
        <taxon>Enterobacterales</taxon>
        <taxon>Thorselliaceae</taxon>
        <taxon>Thorsellia</taxon>
    </lineage>
</organism>
<dbReference type="STRING" id="1123402.SAMN02583745_00002"/>
<dbReference type="Gene3D" id="3.30.370.10">
    <property type="entry name" value="Barstar-like"/>
    <property type="match status" value="1"/>
</dbReference>
<evidence type="ECO:0000259" key="2">
    <source>
        <dbReference type="Pfam" id="PF01337"/>
    </source>
</evidence>
<comment type="similarity">
    <text evidence="1">Belongs to the barstar family.</text>
</comment>
<reference evidence="4" key="1">
    <citation type="submission" date="2016-10" db="EMBL/GenBank/DDBJ databases">
        <authorList>
            <person name="Varghese N."/>
            <person name="Submissions S."/>
        </authorList>
    </citation>
    <scope>NUCLEOTIDE SEQUENCE [LARGE SCALE GENOMIC DNA]</scope>
    <source>
        <strain evidence="4">DSM 18579</strain>
    </source>
</reference>
<protein>
    <submittedName>
        <fullName evidence="3">Barstar (Barnase inhibitor)</fullName>
    </submittedName>
</protein>
<feature type="domain" description="Barstar (barnase inhibitor)" evidence="2">
    <location>
        <begin position="142"/>
        <end position="203"/>
    </location>
</feature>
<dbReference type="RefSeq" id="WP_093316365.1">
    <property type="nucleotide sequence ID" value="NZ_FOHV01000001.1"/>
</dbReference>
<evidence type="ECO:0000313" key="4">
    <source>
        <dbReference type="Proteomes" id="UP000242642"/>
    </source>
</evidence>
<accession>A0A1H9Y3B1</accession>
<sequence>MSEYFEVYDAKNNHISSFHGLIECGDFSDIGGFYLYAFVGFPLDKTTYFDSDTHYLLKTKRYDGRLDFEFSVIGINIINQVAYFRILKRNGMYTFGALTLLSVYEKADRRVFIEIKKQCKFAYLSASYLVSGFKKNLNKNEIILDGKYIIDTDSFFCELGYGFFGTFGYMGWNLNAVADMLNDMYQIDNPIKIKWVNFEQSKLMIANSRSDLSNFPDYDFIEWAKDVLQKYCDLSCVP</sequence>
<dbReference type="AlphaFoldDB" id="A0A1H9Y3B1"/>
<gene>
    <name evidence="3" type="ORF">SAMN02583745_00002</name>
</gene>